<feature type="compositionally biased region" description="Basic and acidic residues" evidence="1">
    <location>
        <begin position="299"/>
        <end position="311"/>
    </location>
</feature>
<evidence type="ECO:0008006" key="4">
    <source>
        <dbReference type="Google" id="ProtNLM"/>
    </source>
</evidence>
<gene>
    <name evidence="2" type="ORF">OHC33_007611</name>
</gene>
<evidence type="ECO:0000313" key="3">
    <source>
        <dbReference type="Proteomes" id="UP001316803"/>
    </source>
</evidence>
<dbReference type="AlphaFoldDB" id="A0AAN8ESG2"/>
<sequence>MSVKERAAWRRRQKIALAGRALKNDDAMVTGNSLLSLPPEIRDEIYGHLFEETGRIHITASYYRIGSPQSDTYRLRQVCRLQRNEVESYIYKTRSITFATRHGMAAWTKKWPGRLSVMRTAISNFNCVSTLPTASAYLHNLRVLVIHQWSENCYSHPSKDIYSERYNSTRVSLETLLAWRLPEAIARALPRFDQGIVQHAKARILRFLMLNRHEQRQGHGHGPGHGWMTSVNPLKHDGRPIWTDIDLSLLAPRIDKAVAQIRASHAKPDYPCCTVQQYRSFEDFVERGLGRKRIVSKASSEKSVKSRVEAVKHRRVSPG</sequence>
<organism evidence="2 3">
    <name type="scientific">Knufia fluminis</name>
    <dbReference type="NCBI Taxonomy" id="191047"/>
    <lineage>
        <taxon>Eukaryota</taxon>
        <taxon>Fungi</taxon>
        <taxon>Dikarya</taxon>
        <taxon>Ascomycota</taxon>
        <taxon>Pezizomycotina</taxon>
        <taxon>Eurotiomycetes</taxon>
        <taxon>Chaetothyriomycetidae</taxon>
        <taxon>Chaetothyriales</taxon>
        <taxon>Trichomeriaceae</taxon>
        <taxon>Knufia</taxon>
    </lineage>
</organism>
<accession>A0AAN8ESG2</accession>
<evidence type="ECO:0000313" key="2">
    <source>
        <dbReference type="EMBL" id="KAK5951193.1"/>
    </source>
</evidence>
<evidence type="ECO:0000256" key="1">
    <source>
        <dbReference type="SAM" id="MobiDB-lite"/>
    </source>
</evidence>
<dbReference type="EMBL" id="JAKLMC020000021">
    <property type="protein sequence ID" value="KAK5951193.1"/>
    <property type="molecule type" value="Genomic_DNA"/>
</dbReference>
<protein>
    <recommendedName>
        <fullName evidence="4">F-box domain-containing protein</fullName>
    </recommendedName>
</protein>
<proteinExistence type="predicted"/>
<dbReference type="Proteomes" id="UP001316803">
    <property type="component" value="Unassembled WGS sequence"/>
</dbReference>
<comment type="caution">
    <text evidence="2">The sequence shown here is derived from an EMBL/GenBank/DDBJ whole genome shotgun (WGS) entry which is preliminary data.</text>
</comment>
<keyword evidence="3" id="KW-1185">Reference proteome</keyword>
<name>A0AAN8ESG2_9EURO</name>
<feature type="region of interest" description="Disordered" evidence="1">
    <location>
        <begin position="298"/>
        <end position="319"/>
    </location>
</feature>
<reference evidence="2 3" key="1">
    <citation type="submission" date="2022-12" db="EMBL/GenBank/DDBJ databases">
        <title>Genomic features and morphological characterization of a novel Knufia sp. strain isolated from spacecraft assembly facility.</title>
        <authorList>
            <person name="Teixeira M."/>
            <person name="Chander A.M."/>
            <person name="Stajich J.E."/>
            <person name="Venkateswaran K."/>
        </authorList>
    </citation>
    <scope>NUCLEOTIDE SEQUENCE [LARGE SCALE GENOMIC DNA]</scope>
    <source>
        <strain evidence="2 3">FJI-L2-BK-P2</strain>
    </source>
</reference>